<evidence type="ECO:0000313" key="2">
    <source>
        <dbReference type="EMBL" id="OBZ90999.1"/>
    </source>
</evidence>
<dbReference type="AlphaFoldDB" id="A0A1C7NQ15"/>
<dbReference type="SUPFAM" id="SSF57959">
    <property type="entry name" value="Leucine zipper domain"/>
    <property type="match status" value="1"/>
</dbReference>
<dbReference type="InterPro" id="IPR046347">
    <property type="entry name" value="bZIP_sf"/>
</dbReference>
<feature type="coiled-coil region" evidence="1">
    <location>
        <begin position="43"/>
        <end position="84"/>
    </location>
</feature>
<gene>
    <name evidence="2" type="ORF">A0J61_00935</name>
</gene>
<dbReference type="STRING" id="101091.A0A1C7NQ15"/>
<dbReference type="GO" id="GO:0003700">
    <property type="term" value="F:DNA-binding transcription factor activity"/>
    <property type="evidence" value="ECO:0007669"/>
    <property type="project" value="InterPro"/>
</dbReference>
<evidence type="ECO:0000313" key="3">
    <source>
        <dbReference type="Proteomes" id="UP000093000"/>
    </source>
</evidence>
<accession>A0A1C7NQ15</accession>
<evidence type="ECO:0008006" key="4">
    <source>
        <dbReference type="Google" id="ProtNLM"/>
    </source>
</evidence>
<dbReference type="OrthoDB" id="2285533at2759"/>
<evidence type="ECO:0000256" key="1">
    <source>
        <dbReference type="SAM" id="Coils"/>
    </source>
</evidence>
<dbReference type="Proteomes" id="UP000093000">
    <property type="component" value="Unassembled WGS sequence"/>
</dbReference>
<dbReference type="CDD" id="cd14688">
    <property type="entry name" value="bZIP_YAP"/>
    <property type="match status" value="1"/>
</dbReference>
<protein>
    <recommendedName>
        <fullName evidence="4">BZIP domain-containing protein</fullName>
    </recommendedName>
</protein>
<dbReference type="Gene3D" id="1.20.5.170">
    <property type="match status" value="1"/>
</dbReference>
<keyword evidence="1" id="KW-0175">Coiled coil</keyword>
<dbReference type="EMBL" id="LUGH01000025">
    <property type="protein sequence ID" value="OBZ90999.1"/>
    <property type="molecule type" value="Genomic_DNA"/>
</dbReference>
<name>A0A1C7NQ15_9FUNG</name>
<reference evidence="2 3" key="1">
    <citation type="submission" date="2016-03" db="EMBL/GenBank/DDBJ databases">
        <title>Choanephora cucurbitarum.</title>
        <authorList>
            <person name="Min B."/>
            <person name="Park H."/>
            <person name="Park J.-H."/>
            <person name="Shin H.-D."/>
            <person name="Choi I.-G."/>
        </authorList>
    </citation>
    <scope>NUCLEOTIDE SEQUENCE [LARGE SCALE GENOMIC DNA]</scope>
    <source>
        <strain evidence="2 3">KUS-F28377</strain>
    </source>
</reference>
<keyword evidence="3" id="KW-1185">Reference proteome</keyword>
<comment type="caution">
    <text evidence="2">The sequence shown here is derived from an EMBL/GenBank/DDBJ whole genome shotgun (WGS) entry which is preliminary data.</text>
</comment>
<sequence>MKNRSEPNTAVKVGRKRIYTNEQRKERNRKAQADFRVRRNKYTKSLESAMLQFEILIKELKEENSKLAERAQQAEQRYNDLNAQMSLIQSFLYPVSVSNQDVQVLADITNKNTDIGLDQTVSNSWIDPNIPIIGKLELLLEKRKGKRESK</sequence>
<proteinExistence type="predicted"/>
<dbReference type="InParanoid" id="A0A1C7NQ15"/>
<organism evidence="2 3">
    <name type="scientific">Choanephora cucurbitarum</name>
    <dbReference type="NCBI Taxonomy" id="101091"/>
    <lineage>
        <taxon>Eukaryota</taxon>
        <taxon>Fungi</taxon>
        <taxon>Fungi incertae sedis</taxon>
        <taxon>Mucoromycota</taxon>
        <taxon>Mucoromycotina</taxon>
        <taxon>Mucoromycetes</taxon>
        <taxon>Mucorales</taxon>
        <taxon>Mucorineae</taxon>
        <taxon>Choanephoraceae</taxon>
        <taxon>Choanephoroideae</taxon>
        <taxon>Choanephora</taxon>
    </lineage>
</organism>